<evidence type="ECO:0000313" key="3">
    <source>
        <dbReference type="EMBL" id="GEP97822.1"/>
    </source>
</evidence>
<sequence>MKTQTLLCTVMLAAVIGSTACNNRTASTETATDSTTAASAIKLKEATVTYKDDTATLIGYVVYNEASEQPRPGVLVVPEWWGLDDYTRSRARQLAELGYIALAVDMYGNGRHAATPDEAGKTAGAFYTNAALIKSRMAAALAEIKTFSQTDTSRIAAIGYCFGGAMVLNAAKMGLPFNGVVSFHGSLAGVTPDKDLLKSKILVCHGGADKFISPEEEAQFKKGLDSIGADYTFKSYPGALHAFSNPAATATGKKFNLPIAYNAAADSASWQDMKAFFGKIF</sequence>
<keyword evidence="4" id="KW-1185">Reference proteome</keyword>
<dbReference type="PANTHER" id="PTHR22946">
    <property type="entry name" value="DIENELACTONE HYDROLASE DOMAIN-CONTAINING PROTEIN-RELATED"/>
    <property type="match status" value="1"/>
</dbReference>
<feature type="signal peptide" evidence="1">
    <location>
        <begin position="1"/>
        <end position="20"/>
    </location>
</feature>
<gene>
    <name evidence="3" type="ORF">CCY01nite_40820</name>
</gene>
<keyword evidence="1" id="KW-0732">Signal</keyword>
<keyword evidence="3" id="KW-0378">Hydrolase</keyword>
<dbReference type="PROSITE" id="PS51257">
    <property type="entry name" value="PROKAR_LIPOPROTEIN"/>
    <property type="match status" value="1"/>
</dbReference>
<feature type="domain" description="Dienelactone hydrolase" evidence="2">
    <location>
        <begin position="62"/>
        <end position="280"/>
    </location>
</feature>
<dbReference type="RefSeq" id="WP_246129991.1">
    <property type="nucleotide sequence ID" value="NZ_BKAU01000005.1"/>
</dbReference>
<name>A0A512RQ52_9BACT</name>
<dbReference type="Gene3D" id="3.40.50.1820">
    <property type="entry name" value="alpha/beta hydrolase"/>
    <property type="match status" value="1"/>
</dbReference>
<dbReference type="PANTHER" id="PTHR22946:SF0">
    <property type="entry name" value="DIENELACTONE HYDROLASE DOMAIN-CONTAINING PROTEIN"/>
    <property type="match status" value="1"/>
</dbReference>
<proteinExistence type="predicted"/>
<comment type="caution">
    <text evidence="3">The sequence shown here is derived from an EMBL/GenBank/DDBJ whole genome shotgun (WGS) entry which is preliminary data.</text>
</comment>
<dbReference type="InterPro" id="IPR002925">
    <property type="entry name" value="Dienelactn_hydro"/>
</dbReference>
<dbReference type="InterPro" id="IPR029058">
    <property type="entry name" value="AB_hydrolase_fold"/>
</dbReference>
<dbReference type="Proteomes" id="UP000321436">
    <property type="component" value="Unassembled WGS sequence"/>
</dbReference>
<feature type="chain" id="PRO_5022117584" evidence="1">
    <location>
        <begin position="21"/>
        <end position="281"/>
    </location>
</feature>
<dbReference type="SUPFAM" id="SSF53474">
    <property type="entry name" value="alpha/beta-Hydrolases"/>
    <property type="match status" value="1"/>
</dbReference>
<organism evidence="3 4">
    <name type="scientific">Chitinophaga cymbidii</name>
    <dbReference type="NCBI Taxonomy" id="1096750"/>
    <lineage>
        <taxon>Bacteria</taxon>
        <taxon>Pseudomonadati</taxon>
        <taxon>Bacteroidota</taxon>
        <taxon>Chitinophagia</taxon>
        <taxon>Chitinophagales</taxon>
        <taxon>Chitinophagaceae</taxon>
        <taxon>Chitinophaga</taxon>
    </lineage>
</organism>
<evidence type="ECO:0000256" key="1">
    <source>
        <dbReference type="SAM" id="SignalP"/>
    </source>
</evidence>
<dbReference type="AlphaFoldDB" id="A0A512RQ52"/>
<reference evidence="3 4" key="1">
    <citation type="submission" date="2019-07" db="EMBL/GenBank/DDBJ databases">
        <title>Whole genome shotgun sequence of Chitinophaga cymbidii NBRC 109752.</title>
        <authorList>
            <person name="Hosoyama A."/>
            <person name="Uohara A."/>
            <person name="Ohji S."/>
            <person name="Ichikawa N."/>
        </authorList>
    </citation>
    <scope>NUCLEOTIDE SEQUENCE [LARGE SCALE GENOMIC DNA]</scope>
    <source>
        <strain evidence="3 4">NBRC 109752</strain>
    </source>
</reference>
<protein>
    <submittedName>
        <fullName evidence="3">Dienelactone hydrolase</fullName>
    </submittedName>
</protein>
<dbReference type="Pfam" id="PF01738">
    <property type="entry name" value="DLH"/>
    <property type="match status" value="1"/>
</dbReference>
<dbReference type="InterPro" id="IPR050261">
    <property type="entry name" value="FrsA_esterase"/>
</dbReference>
<dbReference type="EMBL" id="BKAU01000005">
    <property type="protein sequence ID" value="GEP97822.1"/>
    <property type="molecule type" value="Genomic_DNA"/>
</dbReference>
<dbReference type="GO" id="GO:0016787">
    <property type="term" value="F:hydrolase activity"/>
    <property type="evidence" value="ECO:0007669"/>
    <property type="project" value="UniProtKB-KW"/>
</dbReference>
<accession>A0A512RQ52</accession>
<evidence type="ECO:0000259" key="2">
    <source>
        <dbReference type="Pfam" id="PF01738"/>
    </source>
</evidence>
<evidence type="ECO:0000313" key="4">
    <source>
        <dbReference type="Proteomes" id="UP000321436"/>
    </source>
</evidence>